<organism evidence="1">
    <name type="scientific">Homalodisca liturata</name>
    <dbReference type="NCBI Taxonomy" id="320908"/>
    <lineage>
        <taxon>Eukaryota</taxon>
        <taxon>Metazoa</taxon>
        <taxon>Ecdysozoa</taxon>
        <taxon>Arthropoda</taxon>
        <taxon>Hexapoda</taxon>
        <taxon>Insecta</taxon>
        <taxon>Pterygota</taxon>
        <taxon>Neoptera</taxon>
        <taxon>Paraneoptera</taxon>
        <taxon>Hemiptera</taxon>
        <taxon>Auchenorrhyncha</taxon>
        <taxon>Membracoidea</taxon>
        <taxon>Cicadellidae</taxon>
        <taxon>Cicadellinae</taxon>
        <taxon>Proconiini</taxon>
        <taxon>Homalodisca</taxon>
    </lineage>
</organism>
<feature type="non-terminal residue" evidence="1">
    <location>
        <position position="161"/>
    </location>
</feature>
<evidence type="ECO:0000313" key="1">
    <source>
        <dbReference type="EMBL" id="JAS71236.1"/>
    </source>
</evidence>
<reference evidence="1" key="1">
    <citation type="submission" date="2015-11" db="EMBL/GenBank/DDBJ databases">
        <title>De novo transcriptome assembly of four potential Pierce s Disease insect vectors from Arizona vineyards.</title>
        <authorList>
            <person name="Tassone E.E."/>
        </authorList>
    </citation>
    <scope>NUCLEOTIDE SEQUENCE</scope>
</reference>
<dbReference type="EMBL" id="GECU01036470">
    <property type="protein sequence ID" value="JAS71236.1"/>
    <property type="molecule type" value="Transcribed_RNA"/>
</dbReference>
<name>A0A1B6H946_9HEMI</name>
<dbReference type="AlphaFoldDB" id="A0A1B6H946"/>
<gene>
    <name evidence="1" type="ORF">g.57664</name>
</gene>
<sequence>LSDEYISEIVEEIIRYHMEKDKRHGATKNENSELNNTLCPEETHCNTSPDKTFVDHTADYDDGEITQESVLAETACKYSVATDQKIKTVFPCEKVLIGTMSVEELERGNVPSSSDIMISPPPLVKQTTCPPSYSIESIDPEWEGRLPLPPGCVPVNLTEYE</sequence>
<feature type="non-terminal residue" evidence="1">
    <location>
        <position position="1"/>
    </location>
</feature>
<accession>A0A1B6H946</accession>
<protein>
    <submittedName>
        <fullName evidence="1">Uncharacterized protein</fullName>
    </submittedName>
</protein>
<proteinExistence type="predicted"/>